<dbReference type="AlphaFoldDB" id="A0AAN8EN94"/>
<reference evidence="2 3" key="1">
    <citation type="submission" date="2019-10" db="EMBL/GenBank/DDBJ databases">
        <title>Assembly and Annotation for the nematode Trichostrongylus colubriformis.</title>
        <authorList>
            <person name="Martin J."/>
        </authorList>
    </citation>
    <scope>NUCLEOTIDE SEQUENCE [LARGE SCALE GENOMIC DNA]</scope>
    <source>
        <strain evidence="2">G859</strain>
        <tissue evidence="2">Whole worm</tissue>
    </source>
</reference>
<keyword evidence="1" id="KW-1133">Transmembrane helix</keyword>
<keyword evidence="1" id="KW-0812">Transmembrane</keyword>
<evidence type="ECO:0000313" key="2">
    <source>
        <dbReference type="EMBL" id="KAK5964185.1"/>
    </source>
</evidence>
<sequence length="100" mass="11232">MLTKPSMINTIEALFRPLTFLLEPLMALLMSCIIGVAFISLTREKRAAASDRIGLVIALLYFGLIPWLFVVIRKADEHKRSVLKIVQRSGVSTSLFINLE</sequence>
<evidence type="ECO:0000313" key="3">
    <source>
        <dbReference type="Proteomes" id="UP001331761"/>
    </source>
</evidence>
<organism evidence="2 3">
    <name type="scientific">Trichostrongylus colubriformis</name>
    <name type="common">Black scour worm</name>
    <dbReference type="NCBI Taxonomy" id="6319"/>
    <lineage>
        <taxon>Eukaryota</taxon>
        <taxon>Metazoa</taxon>
        <taxon>Ecdysozoa</taxon>
        <taxon>Nematoda</taxon>
        <taxon>Chromadorea</taxon>
        <taxon>Rhabditida</taxon>
        <taxon>Rhabditina</taxon>
        <taxon>Rhabditomorpha</taxon>
        <taxon>Strongyloidea</taxon>
        <taxon>Trichostrongylidae</taxon>
        <taxon>Trichostrongylus</taxon>
    </lineage>
</organism>
<feature type="transmembrane region" description="Helical" evidence="1">
    <location>
        <begin position="20"/>
        <end position="41"/>
    </location>
</feature>
<dbReference type="EMBL" id="WIXE01026107">
    <property type="protein sequence ID" value="KAK5964185.1"/>
    <property type="molecule type" value="Genomic_DNA"/>
</dbReference>
<name>A0AAN8EN94_TRICO</name>
<feature type="non-terminal residue" evidence="2">
    <location>
        <position position="100"/>
    </location>
</feature>
<proteinExistence type="predicted"/>
<keyword evidence="1" id="KW-0472">Membrane</keyword>
<feature type="transmembrane region" description="Helical" evidence="1">
    <location>
        <begin position="53"/>
        <end position="72"/>
    </location>
</feature>
<dbReference type="Proteomes" id="UP001331761">
    <property type="component" value="Unassembled WGS sequence"/>
</dbReference>
<protein>
    <submittedName>
        <fullName evidence="2">Uncharacterized protein</fullName>
    </submittedName>
</protein>
<accession>A0AAN8EN94</accession>
<keyword evidence="3" id="KW-1185">Reference proteome</keyword>
<comment type="caution">
    <text evidence="2">The sequence shown here is derived from an EMBL/GenBank/DDBJ whole genome shotgun (WGS) entry which is preliminary data.</text>
</comment>
<evidence type="ECO:0000256" key="1">
    <source>
        <dbReference type="SAM" id="Phobius"/>
    </source>
</evidence>
<gene>
    <name evidence="2" type="ORF">GCK32_004825</name>
</gene>